<feature type="region of interest" description="Disordered" evidence="3">
    <location>
        <begin position="142"/>
        <end position="162"/>
    </location>
</feature>
<evidence type="ECO:0000256" key="1">
    <source>
        <dbReference type="ARBA" id="ARBA00005953"/>
    </source>
</evidence>
<dbReference type="SUPFAM" id="SSF54637">
    <property type="entry name" value="Thioesterase/thiol ester dehydrase-isomerase"/>
    <property type="match status" value="1"/>
</dbReference>
<dbReference type="InterPro" id="IPR029069">
    <property type="entry name" value="HotDog_dom_sf"/>
</dbReference>
<organism evidence="4 5">
    <name type="scientific">Corynebacterium hindlerae</name>
    <dbReference type="NCBI Taxonomy" id="699041"/>
    <lineage>
        <taxon>Bacteria</taxon>
        <taxon>Bacillati</taxon>
        <taxon>Actinomycetota</taxon>
        <taxon>Actinomycetes</taxon>
        <taxon>Mycobacteriales</taxon>
        <taxon>Corynebacteriaceae</taxon>
        <taxon>Corynebacterium</taxon>
    </lineage>
</organism>
<dbReference type="AlphaFoldDB" id="A0A7G5FDR4"/>
<dbReference type="PANTHER" id="PTHR31793:SF27">
    <property type="entry name" value="NOVEL THIOESTERASE SUPERFAMILY DOMAIN AND SAPOSIN A-TYPE DOMAIN CONTAINING PROTEIN (0610012H03RIK)"/>
    <property type="match status" value="1"/>
</dbReference>
<dbReference type="RefSeq" id="WP_182385562.1">
    <property type="nucleotide sequence ID" value="NZ_CP059833.1"/>
</dbReference>
<evidence type="ECO:0000256" key="3">
    <source>
        <dbReference type="SAM" id="MobiDB-lite"/>
    </source>
</evidence>
<name>A0A7G5FDR4_9CORY</name>
<dbReference type="EMBL" id="CP059833">
    <property type="protein sequence ID" value="QMV84755.1"/>
    <property type="molecule type" value="Genomic_DNA"/>
</dbReference>
<evidence type="ECO:0000256" key="2">
    <source>
        <dbReference type="ARBA" id="ARBA00022801"/>
    </source>
</evidence>
<dbReference type="CDD" id="cd00586">
    <property type="entry name" value="4HBT"/>
    <property type="match status" value="1"/>
</dbReference>
<dbReference type="Pfam" id="PF13279">
    <property type="entry name" value="4HBT_2"/>
    <property type="match status" value="1"/>
</dbReference>
<reference evidence="4 5" key="1">
    <citation type="submission" date="2020-07" db="EMBL/GenBank/DDBJ databases">
        <title>non toxigenic Corynebacterium sp. nov from a clinical source.</title>
        <authorList>
            <person name="Bernier A.-M."/>
            <person name="Bernard K."/>
        </authorList>
    </citation>
    <scope>NUCLEOTIDE SEQUENCE [LARGE SCALE GENOMIC DNA]</scope>
    <source>
        <strain evidence="5">NML 93-0612</strain>
    </source>
</reference>
<comment type="similarity">
    <text evidence="1">Belongs to the 4-hydroxybenzoyl-CoA thioesterase family.</text>
</comment>
<protein>
    <submittedName>
        <fullName evidence="4">Acyl-CoA thioesterase</fullName>
    </submittedName>
</protein>
<dbReference type="InterPro" id="IPR050563">
    <property type="entry name" value="4-hydroxybenzoyl-CoA_TE"/>
</dbReference>
<dbReference type="Gene3D" id="3.10.129.10">
    <property type="entry name" value="Hotdog Thioesterase"/>
    <property type="match status" value="1"/>
</dbReference>
<sequence length="162" mass="17985">MTDAQGNRLLSGPVHTTKIPVRWGDFDRFGHINNASYIEIAQEARAVFAMEEFVERGHAMPAAFVRSMKIDYLSAIMPDTMEVMVETQVVRIGRTSFTTVQQLKDRHGSLACVVECVQITVDLKTGKPRPIEDFERKVLASVSTPEAALGSGENEENEDGED</sequence>
<dbReference type="Proteomes" id="UP000515570">
    <property type="component" value="Chromosome"/>
</dbReference>
<accession>A0A7G5FDR4</accession>
<evidence type="ECO:0000313" key="5">
    <source>
        <dbReference type="Proteomes" id="UP000515570"/>
    </source>
</evidence>
<evidence type="ECO:0000313" key="4">
    <source>
        <dbReference type="EMBL" id="QMV84755.1"/>
    </source>
</evidence>
<dbReference type="GO" id="GO:0047617">
    <property type="term" value="F:fatty acyl-CoA hydrolase activity"/>
    <property type="evidence" value="ECO:0007669"/>
    <property type="project" value="TreeGrafter"/>
</dbReference>
<proteinExistence type="inferred from homology"/>
<feature type="compositionally biased region" description="Acidic residues" evidence="3">
    <location>
        <begin position="153"/>
        <end position="162"/>
    </location>
</feature>
<gene>
    <name evidence="4" type="ORF">HW450_10475</name>
</gene>
<keyword evidence="2" id="KW-0378">Hydrolase</keyword>
<keyword evidence="5" id="KW-1185">Reference proteome</keyword>
<dbReference type="PANTHER" id="PTHR31793">
    <property type="entry name" value="4-HYDROXYBENZOYL-COA THIOESTERASE FAMILY MEMBER"/>
    <property type="match status" value="1"/>
</dbReference>